<evidence type="ECO:0000313" key="1">
    <source>
        <dbReference type="EMBL" id="OPJ58910.1"/>
    </source>
</evidence>
<comment type="caution">
    <text evidence="1">The sequence shown here is derived from an EMBL/GenBank/DDBJ whole genome shotgun (WGS) entry which is preliminary data.</text>
</comment>
<sequence length="72" mass="8489">METWNDQSNTNAWGHPVDQYCCRCHHLQLHWPVLDVSVPRHSLWSIRGSTRNAVTSFSLQTRPERWLLICDT</sequence>
<proteinExistence type="predicted"/>
<organism evidence="1 2">
    <name type="scientific">Patagioenas fasciata monilis</name>
    <dbReference type="NCBI Taxonomy" id="372326"/>
    <lineage>
        <taxon>Eukaryota</taxon>
        <taxon>Metazoa</taxon>
        <taxon>Chordata</taxon>
        <taxon>Craniata</taxon>
        <taxon>Vertebrata</taxon>
        <taxon>Euteleostomi</taxon>
        <taxon>Archelosauria</taxon>
        <taxon>Archosauria</taxon>
        <taxon>Dinosauria</taxon>
        <taxon>Saurischia</taxon>
        <taxon>Theropoda</taxon>
        <taxon>Coelurosauria</taxon>
        <taxon>Aves</taxon>
        <taxon>Neognathae</taxon>
        <taxon>Neoaves</taxon>
        <taxon>Columbimorphae</taxon>
        <taxon>Columbiformes</taxon>
        <taxon>Columbidae</taxon>
        <taxon>Patagioenas</taxon>
    </lineage>
</organism>
<dbReference type="AlphaFoldDB" id="A0A1V4IGC7"/>
<dbReference type="EMBL" id="LSYS01009753">
    <property type="protein sequence ID" value="OPJ58910.1"/>
    <property type="molecule type" value="Genomic_DNA"/>
</dbReference>
<evidence type="ECO:0000313" key="2">
    <source>
        <dbReference type="Proteomes" id="UP000190648"/>
    </source>
</evidence>
<dbReference type="Proteomes" id="UP000190648">
    <property type="component" value="Unassembled WGS sequence"/>
</dbReference>
<keyword evidence="2" id="KW-1185">Reference proteome</keyword>
<gene>
    <name evidence="1" type="ORF">AV530_000645</name>
</gene>
<protein>
    <submittedName>
        <fullName evidence="1">Uncharacterized protein</fullName>
    </submittedName>
</protein>
<accession>A0A1V4IGC7</accession>
<name>A0A1V4IGC7_PATFA</name>
<reference evidence="1 2" key="1">
    <citation type="submission" date="2016-02" db="EMBL/GenBank/DDBJ databases">
        <title>Band-tailed pigeon sequencing and assembly.</title>
        <authorList>
            <person name="Soares A.E."/>
            <person name="Novak B.J."/>
            <person name="Rice E.S."/>
            <person name="O'Connell B."/>
            <person name="Chang D."/>
            <person name="Weber S."/>
            <person name="Shapiro B."/>
        </authorList>
    </citation>
    <scope>NUCLEOTIDE SEQUENCE [LARGE SCALE GENOMIC DNA]</scope>
    <source>
        <strain evidence="1">BTP2013</strain>
        <tissue evidence="1">Blood</tissue>
    </source>
</reference>